<keyword evidence="3" id="KW-0479">Metal-binding</keyword>
<dbReference type="Gene3D" id="3.40.720.10">
    <property type="entry name" value="Alkaline Phosphatase, subunit A"/>
    <property type="match status" value="1"/>
</dbReference>
<keyword evidence="6" id="KW-0106">Calcium</keyword>
<proteinExistence type="inferred from homology"/>
<dbReference type="Pfam" id="PF00884">
    <property type="entry name" value="Sulfatase"/>
    <property type="match status" value="1"/>
</dbReference>
<dbReference type="InterPro" id="IPR017850">
    <property type="entry name" value="Alkaline_phosphatase_core_sf"/>
</dbReference>
<reference evidence="9" key="1">
    <citation type="submission" date="2024-07" db="EMBL/GenBank/DDBJ databases">
        <title>Complete genome sequence of Verrucomicrobiaceae bacterium NT6N.</title>
        <authorList>
            <person name="Huang C."/>
            <person name="Takami H."/>
            <person name="Hamasaki K."/>
        </authorList>
    </citation>
    <scope>NUCLEOTIDE SEQUENCE</scope>
    <source>
        <strain evidence="9">NT6N</strain>
    </source>
</reference>
<feature type="domain" description="Sulfatase N-terminal" evidence="8">
    <location>
        <begin position="27"/>
        <end position="377"/>
    </location>
</feature>
<dbReference type="PANTHER" id="PTHR45953:SF1">
    <property type="entry name" value="IDURONATE 2-SULFATASE"/>
    <property type="match status" value="1"/>
</dbReference>
<dbReference type="EMBL" id="AP026866">
    <property type="protein sequence ID" value="BDS08842.1"/>
    <property type="molecule type" value="Genomic_DNA"/>
</dbReference>
<evidence type="ECO:0000256" key="4">
    <source>
        <dbReference type="ARBA" id="ARBA00022729"/>
    </source>
</evidence>
<dbReference type="GO" id="GO:0046872">
    <property type="term" value="F:metal ion binding"/>
    <property type="evidence" value="ECO:0007669"/>
    <property type="project" value="UniProtKB-KW"/>
</dbReference>
<evidence type="ECO:0000313" key="9">
    <source>
        <dbReference type="EMBL" id="BDS08842.1"/>
    </source>
</evidence>
<gene>
    <name evidence="9" type="primary">betC_3</name>
    <name evidence="9" type="ORF">NT6N_38820</name>
</gene>
<keyword evidence="4" id="KW-0732">Signal</keyword>
<feature type="region of interest" description="Disordered" evidence="7">
    <location>
        <begin position="160"/>
        <end position="183"/>
    </location>
</feature>
<evidence type="ECO:0000256" key="3">
    <source>
        <dbReference type="ARBA" id="ARBA00022723"/>
    </source>
</evidence>
<dbReference type="GO" id="GO:0005737">
    <property type="term" value="C:cytoplasm"/>
    <property type="evidence" value="ECO:0007669"/>
    <property type="project" value="TreeGrafter"/>
</dbReference>
<evidence type="ECO:0000256" key="5">
    <source>
        <dbReference type="ARBA" id="ARBA00022801"/>
    </source>
</evidence>
<dbReference type="KEGG" id="osu:NT6N_38820"/>
<evidence type="ECO:0000256" key="6">
    <source>
        <dbReference type="ARBA" id="ARBA00022837"/>
    </source>
</evidence>
<protein>
    <submittedName>
        <fullName evidence="9">Iduronate-2-sulfatase</fullName>
    </submittedName>
</protein>
<dbReference type="GO" id="GO:0004423">
    <property type="term" value="F:iduronate-2-sulfatase activity"/>
    <property type="evidence" value="ECO:0007669"/>
    <property type="project" value="InterPro"/>
</dbReference>
<comment type="cofactor">
    <cofactor evidence="1">
        <name>Ca(2+)</name>
        <dbReference type="ChEBI" id="CHEBI:29108"/>
    </cofactor>
</comment>
<comment type="similarity">
    <text evidence="2">Belongs to the sulfatase family.</text>
</comment>
<dbReference type="InterPro" id="IPR035874">
    <property type="entry name" value="IDS"/>
</dbReference>
<evidence type="ECO:0000259" key="8">
    <source>
        <dbReference type="Pfam" id="PF00884"/>
    </source>
</evidence>
<dbReference type="SUPFAM" id="SSF53649">
    <property type="entry name" value="Alkaline phosphatase-like"/>
    <property type="match status" value="1"/>
</dbReference>
<accession>A0AAT9FRQ5</accession>
<evidence type="ECO:0000256" key="1">
    <source>
        <dbReference type="ARBA" id="ARBA00001913"/>
    </source>
</evidence>
<name>A0AAT9FRQ5_9BACT</name>
<dbReference type="InterPro" id="IPR000917">
    <property type="entry name" value="Sulfatase_N"/>
</dbReference>
<dbReference type="PANTHER" id="PTHR45953">
    <property type="entry name" value="IDURONATE 2-SULFATASE"/>
    <property type="match status" value="1"/>
</dbReference>
<dbReference type="CDD" id="cd16030">
    <property type="entry name" value="iduronate-2-sulfatase"/>
    <property type="match status" value="1"/>
</dbReference>
<organism evidence="9">
    <name type="scientific">Oceaniferula spumae</name>
    <dbReference type="NCBI Taxonomy" id="2979115"/>
    <lineage>
        <taxon>Bacteria</taxon>
        <taxon>Pseudomonadati</taxon>
        <taxon>Verrucomicrobiota</taxon>
        <taxon>Verrucomicrobiia</taxon>
        <taxon>Verrucomicrobiales</taxon>
        <taxon>Verrucomicrobiaceae</taxon>
        <taxon>Oceaniferula</taxon>
    </lineage>
</organism>
<sequence length="480" mass="53167">MISKLILGIVPLLVATHLYGEEVANRPNVLFIAVDDLRPELGCFGAEVKTPNFDKLAASGAIFSKAYCQQAVCGASRVSLMTGLYPTKTGEHTFHVKDWRKRHPKVVTLQQNFQAQGYHCVGMGKIYHGNSGPDIDPAHWDDWEKVAGKSYALPESLTAQANNTARKGKQPKGPSTESAEVDDNFYREGQLADVAARKLAELSKAKKPFFLAVGFQKPHLPFVAPKKYWDLYQREDFVMPSNRGVPPGYPPYATNRGAGELVAYADIGQVSPKDFPKALNQRLLHGYAACVSYTDRNLGVVLKALEKNGLAENTIVVLWGDHGWKLGDHSSWCKHTNFECDTRVPLFVRAPGKKGSLEVKQPVELIDLYPTLCELSGLQAPAHLQGKSFAKLLAQPETHHRDTAYSVYPHGKFMGHSIRSGNYRYTEWHDRKSGEVTARVLTDLVEDPGETTNVVNDPAHARSLQLVQKQLTDRIASALK</sequence>
<evidence type="ECO:0000256" key="7">
    <source>
        <dbReference type="SAM" id="MobiDB-lite"/>
    </source>
</evidence>
<dbReference type="AlphaFoldDB" id="A0AAT9FRQ5"/>
<evidence type="ECO:0000256" key="2">
    <source>
        <dbReference type="ARBA" id="ARBA00008779"/>
    </source>
</evidence>
<keyword evidence="5" id="KW-0378">Hydrolase</keyword>